<evidence type="ECO:0000313" key="1">
    <source>
        <dbReference type="EMBL" id="KAJ2987135.1"/>
    </source>
</evidence>
<protein>
    <submittedName>
        <fullName evidence="1">Uncharacterized protein</fullName>
    </submittedName>
</protein>
<proteinExistence type="predicted"/>
<keyword evidence="2" id="KW-1185">Reference proteome</keyword>
<name>A0ACC1P6W5_9APHY</name>
<dbReference type="Proteomes" id="UP001144978">
    <property type="component" value="Unassembled WGS sequence"/>
</dbReference>
<organism evidence="1 2">
    <name type="scientific">Trametes sanguinea</name>
    <dbReference type="NCBI Taxonomy" id="158606"/>
    <lineage>
        <taxon>Eukaryota</taxon>
        <taxon>Fungi</taxon>
        <taxon>Dikarya</taxon>
        <taxon>Basidiomycota</taxon>
        <taxon>Agaricomycotina</taxon>
        <taxon>Agaricomycetes</taxon>
        <taxon>Polyporales</taxon>
        <taxon>Polyporaceae</taxon>
        <taxon>Trametes</taxon>
    </lineage>
</organism>
<dbReference type="EMBL" id="JANSHE010003204">
    <property type="protein sequence ID" value="KAJ2987135.1"/>
    <property type="molecule type" value="Genomic_DNA"/>
</dbReference>
<reference evidence="1" key="1">
    <citation type="submission" date="2022-08" db="EMBL/GenBank/DDBJ databases">
        <title>Genome Sequence of Pycnoporus sanguineus.</title>
        <authorList>
            <person name="Buettner E."/>
        </authorList>
    </citation>
    <scope>NUCLEOTIDE SEQUENCE</scope>
    <source>
        <strain evidence="1">CG-C14</strain>
    </source>
</reference>
<comment type="caution">
    <text evidence="1">The sequence shown here is derived from an EMBL/GenBank/DDBJ whole genome shotgun (WGS) entry which is preliminary data.</text>
</comment>
<sequence length="232" mass="25625">MLPKLLRAFLGRIFGTISQALVGLFNALARRARYVPVMLCLNLQTSRCCAGFLVYRTDSQTERTVNDASVAMGRLLKSMMLRGKSHNSVVSAGNCGLLSYAYSSEYPDEDTQFFFVGRVPVHPIDTGPTEYRLTMKTIQGDSPENEEGRSIRLNWSTLIAMQIVMPDFRINESDPSYALYQDALQHFTSTYIQGGLSLSALGSRSPEAVYHPNRTFSGLLAIPPSSTSFSSA</sequence>
<accession>A0ACC1P6W5</accession>
<evidence type="ECO:0000313" key="2">
    <source>
        <dbReference type="Proteomes" id="UP001144978"/>
    </source>
</evidence>
<gene>
    <name evidence="1" type="ORF">NUW54_g9519</name>
</gene>